<dbReference type="EC" id="2.4.1.-" evidence="11"/>
<dbReference type="OrthoDB" id="421038at2759"/>
<accession>A0A317WMX4</accession>
<dbReference type="GO" id="GO:0005886">
    <property type="term" value="C:plasma membrane"/>
    <property type="evidence" value="ECO:0007669"/>
    <property type="project" value="UniProtKB-SubCell"/>
</dbReference>
<dbReference type="GO" id="GO:0042124">
    <property type="term" value="F:1,3-beta-glucanosyltransferase activity"/>
    <property type="evidence" value="ECO:0007669"/>
    <property type="project" value="TreeGrafter"/>
</dbReference>
<dbReference type="SUPFAM" id="SSF51445">
    <property type="entry name" value="(Trans)glycosidases"/>
    <property type="match status" value="1"/>
</dbReference>
<dbReference type="Proteomes" id="UP000247233">
    <property type="component" value="Unassembled WGS sequence"/>
</dbReference>
<evidence type="ECO:0000256" key="5">
    <source>
        <dbReference type="ARBA" id="ARBA00022729"/>
    </source>
</evidence>
<feature type="domain" description="X8" evidence="13">
    <location>
        <begin position="378"/>
        <end position="468"/>
    </location>
</feature>
<feature type="signal peptide" evidence="11">
    <location>
        <begin position="1"/>
        <end position="18"/>
    </location>
</feature>
<dbReference type="InterPro" id="IPR004886">
    <property type="entry name" value="Glucanosyltransferase"/>
</dbReference>
<keyword evidence="15" id="KW-1185">Reference proteome</keyword>
<feature type="region of interest" description="Disordered" evidence="12">
    <location>
        <begin position="488"/>
        <end position="511"/>
    </location>
</feature>
<comment type="subcellular location">
    <subcellularLocation>
        <location evidence="1 11">Cell membrane</location>
        <topology evidence="1 11">Lipid-anchor</topology>
        <topology evidence="1 11">GPI-anchor</topology>
    </subcellularLocation>
</comment>
<comment type="function">
    <text evidence="10">Splits internally a 1,3-beta-glucan molecule and transfers the newly generated reducing end (the donor) to the non-reducing end of another 1,3-beta-glucan molecule (the acceptor) forming a 1,3-beta linkage, resulting in the elongation of 1,3-beta-glucan chains in the cell wall. Involved in cell wall morphogenesis.</text>
</comment>
<keyword evidence="9 11" id="KW-0449">Lipoprotein</keyword>
<evidence type="ECO:0000256" key="11">
    <source>
        <dbReference type="RuleBase" id="RU361209"/>
    </source>
</evidence>
<keyword evidence="7" id="KW-1015">Disulfide bond</keyword>
<dbReference type="InterPro" id="IPR012946">
    <property type="entry name" value="X8"/>
</dbReference>
<keyword evidence="3 11" id="KW-0336">GPI-anchor</keyword>
<dbReference type="Gene3D" id="1.20.58.1040">
    <property type="match status" value="1"/>
</dbReference>
<gene>
    <name evidence="14" type="ORF">BO70DRAFT_360026</name>
</gene>
<organism evidence="14 15">
    <name type="scientific">Aspergillus heteromorphus CBS 117.55</name>
    <dbReference type="NCBI Taxonomy" id="1448321"/>
    <lineage>
        <taxon>Eukaryota</taxon>
        <taxon>Fungi</taxon>
        <taxon>Dikarya</taxon>
        <taxon>Ascomycota</taxon>
        <taxon>Pezizomycotina</taxon>
        <taxon>Eurotiomycetes</taxon>
        <taxon>Eurotiomycetidae</taxon>
        <taxon>Eurotiales</taxon>
        <taxon>Aspergillaceae</taxon>
        <taxon>Aspergillus</taxon>
        <taxon>Aspergillus subgen. Circumdati</taxon>
    </lineage>
</organism>
<evidence type="ECO:0000256" key="9">
    <source>
        <dbReference type="ARBA" id="ARBA00023288"/>
    </source>
</evidence>
<dbReference type="PANTHER" id="PTHR31468:SF2">
    <property type="entry name" value="1,3-BETA-GLUCANOSYLTRANSFERASE GAS1"/>
    <property type="match status" value="1"/>
</dbReference>
<dbReference type="GO" id="GO:0098552">
    <property type="term" value="C:side of membrane"/>
    <property type="evidence" value="ECO:0007669"/>
    <property type="project" value="UniProtKB-KW"/>
</dbReference>
<dbReference type="PANTHER" id="PTHR31468">
    <property type="entry name" value="1,3-BETA-GLUCANOSYLTRANSFERASE GAS1"/>
    <property type="match status" value="1"/>
</dbReference>
<dbReference type="STRING" id="1448321.A0A317WMX4"/>
<dbReference type="AlphaFoldDB" id="A0A317WMX4"/>
<dbReference type="InterPro" id="IPR017853">
    <property type="entry name" value="GH"/>
</dbReference>
<dbReference type="RefSeq" id="XP_025401268.1">
    <property type="nucleotide sequence ID" value="XM_025542683.1"/>
</dbReference>
<evidence type="ECO:0000256" key="3">
    <source>
        <dbReference type="ARBA" id="ARBA00022622"/>
    </source>
</evidence>
<feature type="chain" id="PRO_5016190586" description="1,3-beta-glucanosyltransferase" evidence="11">
    <location>
        <begin position="19"/>
        <end position="544"/>
    </location>
</feature>
<dbReference type="Pfam" id="PF07983">
    <property type="entry name" value="X8"/>
    <property type="match status" value="1"/>
</dbReference>
<protein>
    <recommendedName>
        <fullName evidence="11">1,3-beta-glucanosyltransferase</fullName>
        <ecNumber evidence="11">2.4.1.-</ecNumber>
    </recommendedName>
</protein>
<keyword evidence="4 11" id="KW-0808">Transferase</keyword>
<dbReference type="GO" id="GO:0031505">
    <property type="term" value="P:fungal-type cell wall organization"/>
    <property type="evidence" value="ECO:0007669"/>
    <property type="project" value="TreeGrafter"/>
</dbReference>
<sequence length="544" mass="57388">MKLAATIAAAALLDLAVATAPAIVIKGSKFFYENNGTQFYIRGVAYQPPYDDDGTTTSAGTVDYVDPLANETICKRDIPYLQELNANVVRVYDVDPDADHSTCMNLLADAGIYVLADLSSADYSIDSTDPQWNLELYNYYASVVDSLANYTNTMGFFAGNENSDSANTTGASAYVKAAVRDMKAYIKSKDYRSIGVGYSAADVSEIRTDLANYFNCGDSDDAVDFFGDNVYEWCGDSSYTESGYDTITDEFANYSVPYFFSEYGCITVQPRSFSNVPVMYGPKMDYWLSGGVVYEYFQDANDYGLVTISDGAVSTLTGFSSYSEEIATATPTGTNSASYTPTNTEARACPTVGASWDASSVLPPAPNAELCACMEETLACVVKTSVSTEKYADLYGTVCGYGVCGGIETNATSGEYGAYSMCETKQMLNWALNAYYEENKAAGGTSACDFGGSATITSTTSPTGTCSSMLKEIGTAGTGTISLTAAAGTSTGDASSSDSTSSSSSESSSAGVPGYMTYTSTLGLGQLAVYVAVGLLSGTGMIFL</sequence>
<comment type="caution">
    <text evidence="14">The sequence shown here is derived from an EMBL/GenBank/DDBJ whole genome shotgun (WGS) entry which is preliminary data.</text>
</comment>
<keyword evidence="8" id="KW-0325">Glycoprotein</keyword>
<evidence type="ECO:0000313" key="15">
    <source>
        <dbReference type="Proteomes" id="UP000247233"/>
    </source>
</evidence>
<dbReference type="EMBL" id="MSFL01000006">
    <property type="protein sequence ID" value="PWY87385.1"/>
    <property type="molecule type" value="Genomic_DNA"/>
</dbReference>
<evidence type="ECO:0000259" key="13">
    <source>
        <dbReference type="SMART" id="SM00768"/>
    </source>
</evidence>
<reference evidence="14 15" key="1">
    <citation type="submission" date="2016-12" db="EMBL/GenBank/DDBJ databases">
        <title>The genomes of Aspergillus section Nigri reveals drivers in fungal speciation.</title>
        <authorList>
            <consortium name="DOE Joint Genome Institute"/>
            <person name="Vesth T.C."/>
            <person name="Nybo J."/>
            <person name="Theobald S."/>
            <person name="Brandl J."/>
            <person name="Frisvad J.C."/>
            <person name="Nielsen K.F."/>
            <person name="Lyhne E.K."/>
            <person name="Kogle M.E."/>
            <person name="Kuo A."/>
            <person name="Riley R."/>
            <person name="Clum A."/>
            <person name="Nolan M."/>
            <person name="Lipzen A."/>
            <person name="Salamov A."/>
            <person name="Henrissat B."/>
            <person name="Wiebenga A."/>
            <person name="De Vries R.P."/>
            <person name="Grigoriev I.V."/>
            <person name="Mortensen U.H."/>
            <person name="Andersen M.R."/>
            <person name="Baker S.E."/>
        </authorList>
    </citation>
    <scope>NUCLEOTIDE SEQUENCE [LARGE SCALE GENOMIC DNA]</scope>
    <source>
        <strain evidence="14 15">CBS 117.55</strain>
    </source>
</reference>
<comment type="similarity">
    <text evidence="2 11">Belongs to the glycosyl hydrolase 72 family.</text>
</comment>
<dbReference type="GeneID" id="37064920"/>
<dbReference type="GO" id="GO:0071970">
    <property type="term" value="P:fungal-type cell wall (1-&gt;3)-beta-D-glucan biosynthetic process"/>
    <property type="evidence" value="ECO:0007669"/>
    <property type="project" value="TreeGrafter"/>
</dbReference>
<keyword evidence="5 11" id="KW-0732">Signal</keyword>
<evidence type="ECO:0000256" key="2">
    <source>
        <dbReference type="ARBA" id="ARBA00007528"/>
    </source>
</evidence>
<evidence type="ECO:0000256" key="7">
    <source>
        <dbReference type="ARBA" id="ARBA00023157"/>
    </source>
</evidence>
<evidence type="ECO:0000313" key="14">
    <source>
        <dbReference type="EMBL" id="PWY87385.1"/>
    </source>
</evidence>
<dbReference type="VEuPathDB" id="FungiDB:BO70DRAFT_360026"/>
<evidence type="ECO:0000256" key="8">
    <source>
        <dbReference type="ARBA" id="ARBA00023180"/>
    </source>
</evidence>
<evidence type="ECO:0000256" key="4">
    <source>
        <dbReference type="ARBA" id="ARBA00022679"/>
    </source>
</evidence>
<keyword evidence="6 11" id="KW-0472">Membrane</keyword>
<dbReference type="Gene3D" id="3.20.20.80">
    <property type="entry name" value="Glycosidases"/>
    <property type="match status" value="1"/>
</dbReference>
<name>A0A317WMX4_9EURO</name>
<evidence type="ECO:0000256" key="12">
    <source>
        <dbReference type="SAM" id="MobiDB-lite"/>
    </source>
</evidence>
<dbReference type="FunFam" id="3.20.20.80:FF:000038">
    <property type="entry name" value="1,3-beta-glucanosyltransferase"/>
    <property type="match status" value="1"/>
</dbReference>
<dbReference type="SMART" id="SM00768">
    <property type="entry name" value="X8"/>
    <property type="match status" value="1"/>
</dbReference>
<proteinExistence type="inferred from homology"/>
<evidence type="ECO:0000256" key="10">
    <source>
        <dbReference type="ARBA" id="ARBA00025026"/>
    </source>
</evidence>
<dbReference type="Pfam" id="PF03198">
    <property type="entry name" value="Glyco_hydro_72"/>
    <property type="match status" value="1"/>
</dbReference>
<evidence type="ECO:0000256" key="1">
    <source>
        <dbReference type="ARBA" id="ARBA00004609"/>
    </source>
</evidence>
<evidence type="ECO:0000256" key="6">
    <source>
        <dbReference type="ARBA" id="ARBA00023136"/>
    </source>
</evidence>